<sequence length="455" mass="49997">MSNFLYYLAAFALILGVLIVVHEYGHYLVARRVGVKVLRFSVGFGRALISKRIGRDGTEWALGMFPLGGYVKMLDEREGDVAPEELHRSFNRQSVWRRMAIVAAGPAANLLLAIFVYWGLFWYGTEELKPILGTPVAASPAAASGMQSGERVLKVGGELVQTWQDLHWVLIRQAVDQDSIEFEVINPRNEITIRHLDVSSARAGGWEGDALARLGISFYRPRIPPVLGKISPDSAAAAAGLQAGDEILMIDDKPVTAWPDVVQNVRNSPGKTLDFEIQRQGDRLFIEITPVPVEEGGKKIGRIGASVRDTGASRSEMMITVRYGLISALGKAIYETWDKSVFSLVMIGKMITGEVSWRNISGPVTIADYAGQSAKLGMGYYLKFLALVSISLAVLNLLPIPILDGGHLLYYVVEIIKRGPLSERSMEIGQQIGLALMLMLMAFAFYNDINRLISG</sequence>
<dbReference type="Pfam" id="PF02163">
    <property type="entry name" value="Peptidase_M50"/>
    <property type="match status" value="1"/>
</dbReference>
<dbReference type="EC" id="3.4.24.-" evidence="11"/>
<name>A0A9D7F643_9RHOO</name>
<dbReference type="InterPro" id="IPR036034">
    <property type="entry name" value="PDZ_sf"/>
</dbReference>
<dbReference type="EMBL" id="JADJNC010000008">
    <property type="protein sequence ID" value="MBK7422692.1"/>
    <property type="molecule type" value="Genomic_DNA"/>
</dbReference>
<evidence type="ECO:0000313" key="14">
    <source>
        <dbReference type="Proteomes" id="UP000886602"/>
    </source>
</evidence>
<reference evidence="13" key="1">
    <citation type="submission" date="2020-10" db="EMBL/GenBank/DDBJ databases">
        <title>Connecting structure to function with the recovery of over 1000 high-quality activated sludge metagenome-assembled genomes encoding full-length rRNA genes using long-read sequencing.</title>
        <authorList>
            <person name="Singleton C.M."/>
            <person name="Petriglieri F."/>
            <person name="Kristensen J.M."/>
            <person name="Kirkegaard R.H."/>
            <person name="Michaelsen T.Y."/>
            <person name="Andersen M.H."/>
            <person name="Karst S.M."/>
            <person name="Dueholm M.S."/>
            <person name="Nielsen P.H."/>
            <person name="Albertsen M."/>
        </authorList>
    </citation>
    <scope>NUCLEOTIDE SEQUENCE</scope>
    <source>
        <strain evidence="13">EsbW_18-Q3-R4-48_MAXAC.044</strain>
    </source>
</reference>
<keyword evidence="8 11" id="KW-1133">Transmembrane helix</keyword>
<comment type="similarity">
    <text evidence="3 11">Belongs to the peptidase M50B family.</text>
</comment>
<keyword evidence="5 11" id="KW-0812">Transmembrane</keyword>
<dbReference type="PROSITE" id="PS50106">
    <property type="entry name" value="PDZ"/>
    <property type="match status" value="1"/>
</dbReference>
<evidence type="ECO:0000256" key="5">
    <source>
        <dbReference type="ARBA" id="ARBA00022692"/>
    </source>
</evidence>
<gene>
    <name evidence="13" type="primary">rseP</name>
    <name evidence="13" type="ORF">IPJ48_06135</name>
</gene>
<keyword evidence="9 11" id="KW-0482">Metalloprotease</keyword>
<dbReference type="CDD" id="cd23081">
    <property type="entry name" value="cpPDZ_EcRseP-like"/>
    <property type="match status" value="1"/>
</dbReference>
<dbReference type="GO" id="GO:0046872">
    <property type="term" value="F:metal ion binding"/>
    <property type="evidence" value="ECO:0007669"/>
    <property type="project" value="UniProtKB-KW"/>
</dbReference>
<dbReference type="AlphaFoldDB" id="A0A9D7F643"/>
<evidence type="ECO:0000256" key="1">
    <source>
        <dbReference type="ARBA" id="ARBA00001947"/>
    </source>
</evidence>
<evidence type="ECO:0000256" key="10">
    <source>
        <dbReference type="ARBA" id="ARBA00023136"/>
    </source>
</evidence>
<feature type="transmembrane region" description="Helical" evidence="11">
    <location>
        <begin position="380"/>
        <end position="402"/>
    </location>
</feature>
<evidence type="ECO:0000256" key="7">
    <source>
        <dbReference type="ARBA" id="ARBA00022833"/>
    </source>
</evidence>
<keyword evidence="10 11" id="KW-0472">Membrane</keyword>
<dbReference type="InterPro" id="IPR041489">
    <property type="entry name" value="PDZ_6"/>
</dbReference>
<feature type="transmembrane region" description="Helical" evidence="11">
    <location>
        <begin position="6"/>
        <end position="29"/>
    </location>
</feature>
<accession>A0A9D7F643</accession>
<dbReference type="GO" id="GO:0016020">
    <property type="term" value="C:membrane"/>
    <property type="evidence" value="ECO:0007669"/>
    <property type="project" value="UniProtKB-SubCell"/>
</dbReference>
<dbReference type="InterPro" id="IPR004387">
    <property type="entry name" value="Pept_M50_Zn"/>
</dbReference>
<dbReference type="InterPro" id="IPR001478">
    <property type="entry name" value="PDZ"/>
</dbReference>
<keyword evidence="6 11" id="KW-0378">Hydrolase</keyword>
<keyword evidence="11" id="KW-0479">Metal-binding</keyword>
<evidence type="ECO:0000256" key="8">
    <source>
        <dbReference type="ARBA" id="ARBA00022989"/>
    </source>
</evidence>
<evidence type="ECO:0000259" key="12">
    <source>
        <dbReference type="PROSITE" id="PS50106"/>
    </source>
</evidence>
<organism evidence="13 14">
    <name type="scientific">Candidatus Propionivibrio dominans</name>
    <dbReference type="NCBI Taxonomy" id="2954373"/>
    <lineage>
        <taxon>Bacteria</taxon>
        <taxon>Pseudomonadati</taxon>
        <taxon>Pseudomonadota</taxon>
        <taxon>Betaproteobacteria</taxon>
        <taxon>Rhodocyclales</taxon>
        <taxon>Rhodocyclaceae</taxon>
        <taxon>Propionivibrio</taxon>
    </lineage>
</organism>
<keyword evidence="4" id="KW-0645">Protease</keyword>
<comment type="caution">
    <text evidence="13">The sequence shown here is derived from an EMBL/GenBank/DDBJ whole genome shotgun (WGS) entry which is preliminary data.</text>
</comment>
<feature type="transmembrane region" description="Helical" evidence="11">
    <location>
        <begin position="99"/>
        <end position="122"/>
    </location>
</feature>
<comment type="cofactor">
    <cofactor evidence="1 11">
        <name>Zn(2+)</name>
        <dbReference type="ChEBI" id="CHEBI:29105"/>
    </cofactor>
</comment>
<dbReference type="SUPFAM" id="SSF50156">
    <property type="entry name" value="PDZ domain-like"/>
    <property type="match status" value="2"/>
</dbReference>
<dbReference type="GO" id="GO:0004222">
    <property type="term" value="F:metalloendopeptidase activity"/>
    <property type="evidence" value="ECO:0007669"/>
    <property type="project" value="InterPro"/>
</dbReference>
<dbReference type="InterPro" id="IPR008915">
    <property type="entry name" value="Peptidase_M50"/>
</dbReference>
<dbReference type="GO" id="GO:0006508">
    <property type="term" value="P:proteolysis"/>
    <property type="evidence" value="ECO:0007669"/>
    <property type="project" value="UniProtKB-KW"/>
</dbReference>
<evidence type="ECO:0000256" key="9">
    <source>
        <dbReference type="ARBA" id="ARBA00023049"/>
    </source>
</evidence>
<dbReference type="Proteomes" id="UP000886602">
    <property type="component" value="Unassembled WGS sequence"/>
</dbReference>
<evidence type="ECO:0000256" key="2">
    <source>
        <dbReference type="ARBA" id="ARBA00004141"/>
    </source>
</evidence>
<dbReference type="PANTHER" id="PTHR42837:SF2">
    <property type="entry name" value="MEMBRANE METALLOPROTEASE ARASP2, CHLOROPLASTIC-RELATED"/>
    <property type="match status" value="1"/>
</dbReference>
<dbReference type="Pfam" id="PF17820">
    <property type="entry name" value="PDZ_6"/>
    <property type="match status" value="1"/>
</dbReference>
<dbReference type="PANTHER" id="PTHR42837">
    <property type="entry name" value="REGULATOR OF SIGMA-E PROTEASE RSEP"/>
    <property type="match status" value="1"/>
</dbReference>
<dbReference type="Gene3D" id="2.30.42.10">
    <property type="match status" value="2"/>
</dbReference>
<feature type="domain" description="PDZ" evidence="12">
    <location>
        <begin position="195"/>
        <end position="255"/>
    </location>
</feature>
<comment type="subcellular location">
    <subcellularLocation>
        <location evidence="2">Membrane</location>
        <topology evidence="2">Multi-pass membrane protein</topology>
    </subcellularLocation>
</comment>
<evidence type="ECO:0000256" key="11">
    <source>
        <dbReference type="RuleBase" id="RU362031"/>
    </source>
</evidence>
<keyword evidence="7 11" id="KW-0862">Zinc</keyword>
<evidence type="ECO:0000256" key="6">
    <source>
        <dbReference type="ARBA" id="ARBA00022801"/>
    </source>
</evidence>
<protein>
    <recommendedName>
        <fullName evidence="11">Zinc metalloprotease</fullName>
        <ecNumber evidence="11">3.4.24.-</ecNumber>
    </recommendedName>
</protein>
<feature type="transmembrane region" description="Helical" evidence="11">
    <location>
        <begin position="428"/>
        <end position="446"/>
    </location>
</feature>
<dbReference type="SMART" id="SM00228">
    <property type="entry name" value="PDZ"/>
    <property type="match status" value="2"/>
</dbReference>
<proteinExistence type="inferred from homology"/>
<evidence type="ECO:0000256" key="3">
    <source>
        <dbReference type="ARBA" id="ARBA00007931"/>
    </source>
</evidence>
<evidence type="ECO:0000256" key="4">
    <source>
        <dbReference type="ARBA" id="ARBA00022670"/>
    </source>
</evidence>
<dbReference type="CDD" id="cd06163">
    <property type="entry name" value="S2P-M50_PDZ_RseP-like"/>
    <property type="match status" value="2"/>
</dbReference>
<evidence type="ECO:0000313" key="13">
    <source>
        <dbReference type="EMBL" id="MBK7422692.1"/>
    </source>
</evidence>
<dbReference type="NCBIfam" id="TIGR00054">
    <property type="entry name" value="RIP metalloprotease RseP"/>
    <property type="match status" value="1"/>
</dbReference>